<organism evidence="11">
    <name type="scientific">candidate division WOR-3 bacterium</name>
    <dbReference type="NCBI Taxonomy" id="2052148"/>
    <lineage>
        <taxon>Bacteria</taxon>
        <taxon>Bacteria division WOR-3</taxon>
    </lineage>
</organism>
<dbReference type="CDD" id="cd07185">
    <property type="entry name" value="OmpA_C-like"/>
    <property type="match status" value="1"/>
</dbReference>
<dbReference type="Gene3D" id="3.30.1330.60">
    <property type="entry name" value="OmpA-like domain"/>
    <property type="match status" value="1"/>
</dbReference>
<comment type="subcellular location">
    <subcellularLocation>
        <location evidence="1">Cell outer membrane</location>
        <topology evidence="1">Multi-pass membrane protein</topology>
    </subcellularLocation>
</comment>
<evidence type="ECO:0000259" key="10">
    <source>
        <dbReference type="PROSITE" id="PS51123"/>
    </source>
</evidence>
<keyword evidence="4" id="KW-0812">Transmembrane</keyword>
<reference evidence="11" key="1">
    <citation type="journal article" date="2020" name="mSystems">
        <title>Genome- and Community-Level Interaction Insights into Carbon Utilization and Element Cycling Functions of Hydrothermarchaeota in Hydrothermal Sediment.</title>
        <authorList>
            <person name="Zhou Z."/>
            <person name="Liu Y."/>
            <person name="Xu W."/>
            <person name="Pan J."/>
            <person name="Luo Z.H."/>
            <person name="Li M."/>
        </authorList>
    </citation>
    <scope>NUCLEOTIDE SEQUENCE [LARGE SCALE GENOMIC DNA]</scope>
    <source>
        <strain evidence="11">SpSt-258</strain>
    </source>
</reference>
<dbReference type="PROSITE" id="PS51123">
    <property type="entry name" value="OMPA_2"/>
    <property type="match status" value="1"/>
</dbReference>
<keyword evidence="8" id="KW-0998">Cell outer membrane</keyword>
<dbReference type="GO" id="GO:0009279">
    <property type="term" value="C:cell outer membrane"/>
    <property type="evidence" value="ECO:0007669"/>
    <property type="project" value="UniProtKB-SubCell"/>
</dbReference>
<comment type="caution">
    <text evidence="11">The sequence shown here is derived from an EMBL/GenBank/DDBJ whole genome shotgun (WGS) entry which is preliminary data.</text>
</comment>
<dbReference type="PANTHER" id="PTHR30329:SF21">
    <property type="entry name" value="LIPOPROTEIN YIAD-RELATED"/>
    <property type="match status" value="1"/>
</dbReference>
<keyword evidence="6" id="KW-0626">Porin</keyword>
<dbReference type="PRINTS" id="PR01021">
    <property type="entry name" value="OMPADOMAIN"/>
</dbReference>
<evidence type="ECO:0000256" key="1">
    <source>
        <dbReference type="ARBA" id="ARBA00004571"/>
    </source>
</evidence>
<dbReference type="Pfam" id="PF00691">
    <property type="entry name" value="OmpA"/>
    <property type="match status" value="1"/>
</dbReference>
<dbReference type="GO" id="GO:0015288">
    <property type="term" value="F:porin activity"/>
    <property type="evidence" value="ECO:0007669"/>
    <property type="project" value="UniProtKB-KW"/>
</dbReference>
<dbReference type="InterPro" id="IPR036737">
    <property type="entry name" value="OmpA-like_sf"/>
</dbReference>
<evidence type="ECO:0000256" key="3">
    <source>
        <dbReference type="ARBA" id="ARBA00022452"/>
    </source>
</evidence>
<gene>
    <name evidence="11" type="ORF">ENP86_03660</name>
</gene>
<evidence type="ECO:0000256" key="5">
    <source>
        <dbReference type="ARBA" id="ARBA00023065"/>
    </source>
</evidence>
<dbReference type="EMBL" id="DSKY01000010">
    <property type="protein sequence ID" value="HDY58634.1"/>
    <property type="molecule type" value="Genomic_DNA"/>
</dbReference>
<evidence type="ECO:0000256" key="8">
    <source>
        <dbReference type="ARBA" id="ARBA00023237"/>
    </source>
</evidence>
<dbReference type="AlphaFoldDB" id="A0A7V1EHI4"/>
<name>A0A7V1EHI4_UNCW3</name>
<keyword evidence="3" id="KW-1134">Transmembrane beta strand</keyword>
<evidence type="ECO:0000256" key="6">
    <source>
        <dbReference type="ARBA" id="ARBA00023114"/>
    </source>
</evidence>
<feature type="domain" description="OmpA-like" evidence="10">
    <location>
        <begin position="14"/>
        <end position="131"/>
    </location>
</feature>
<dbReference type="GO" id="GO:0046930">
    <property type="term" value="C:pore complex"/>
    <property type="evidence" value="ECO:0007669"/>
    <property type="project" value="UniProtKB-KW"/>
</dbReference>
<dbReference type="PANTHER" id="PTHR30329">
    <property type="entry name" value="STATOR ELEMENT OF FLAGELLAR MOTOR COMPLEX"/>
    <property type="match status" value="1"/>
</dbReference>
<keyword evidence="7 9" id="KW-0472">Membrane</keyword>
<dbReference type="InterPro" id="IPR006664">
    <property type="entry name" value="OMP_bac"/>
</dbReference>
<keyword evidence="5" id="KW-0406">Ion transport</keyword>
<protein>
    <recommendedName>
        <fullName evidence="10">OmpA-like domain-containing protein</fullName>
    </recommendedName>
</protein>
<dbReference type="SUPFAM" id="SSF56925">
    <property type="entry name" value="OMPA-like"/>
    <property type="match status" value="1"/>
</dbReference>
<dbReference type="InterPro" id="IPR050330">
    <property type="entry name" value="Bact_OuterMem_StrucFunc"/>
</dbReference>
<evidence type="ECO:0000256" key="9">
    <source>
        <dbReference type="PROSITE-ProRule" id="PRU00473"/>
    </source>
</evidence>
<dbReference type="SUPFAM" id="SSF103088">
    <property type="entry name" value="OmpA-like"/>
    <property type="match status" value="1"/>
</dbReference>
<dbReference type="GO" id="GO:0006811">
    <property type="term" value="P:monoatomic ion transport"/>
    <property type="evidence" value="ECO:0007669"/>
    <property type="project" value="UniProtKB-KW"/>
</dbReference>
<proteinExistence type="predicted"/>
<sequence length="640" mass="71785">MFILISILLSLSSDNQEIKFPLSYVRFSAEGAGLEESCFPYLDSLAEFLKLIDAKIEVGGYTDNVGSPEEKRRISEARAKAVCDYLKSRHNIPESKLLFKGYGPAMPIATNRTAQGRERNNRVEIKILSPIPGAEIEIIKGKILVNKSGLSEPTEMTDSGILTIFDRVLSDSTGRAYLKFNGVNIKIMPNTEILIKNLDEKKKRFELFLKQGKLICDVSNESLSVTTPTCSMSTSNSEFLVESDLYYQDLISVWNGSVMVAANGFAQLTEENRGTICYYGKKPSPLKELPEPPIVDTTRQRFSLNYDNENPLRFYYTKPAQNRIHFLLSSDPEFNDIIYETITDVESCLVTAIDMPEVYLSLTSIDESGLESRRAKTYRFEIINPKRRYAGPRLEITRQLIEKKGKEIAIVLEGRTNPECELLINNVKVKVQKNGKFALRTKLLLETRFVHLSAIDKNGMKTEIYIPLGLKKNFNLGIGLGPSMLAGGGLDASKIGFIFGGNFEYYLQERWGIGVFLNTGTIGCKTTEWEPEGSHFKTNLYIAGLRGRYILNPFSSLSLYFATEIGGAYWKSLYDNTVYEWGINPYAGGALGINKELSKKFSIFIEGGAGYLRNKTKPNMGTKDINYILPKGFIGISFSL</sequence>
<evidence type="ECO:0000256" key="2">
    <source>
        <dbReference type="ARBA" id="ARBA00022448"/>
    </source>
</evidence>
<accession>A0A7V1EHI4</accession>
<dbReference type="InterPro" id="IPR006665">
    <property type="entry name" value="OmpA-like"/>
</dbReference>
<keyword evidence="2" id="KW-0813">Transport</keyword>
<evidence type="ECO:0000256" key="4">
    <source>
        <dbReference type="ARBA" id="ARBA00022692"/>
    </source>
</evidence>
<evidence type="ECO:0000313" key="11">
    <source>
        <dbReference type="EMBL" id="HDY58634.1"/>
    </source>
</evidence>
<dbReference type="InterPro" id="IPR011250">
    <property type="entry name" value="OMP/PagP_B-barrel"/>
</dbReference>
<evidence type="ECO:0000256" key="7">
    <source>
        <dbReference type="ARBA" id="ARBA00023136"/>
    </source>
</evidence>